<reference evidence="7 8" key="1">
    <citation type="journal article" date="2020" name="G3 (Bethesda)">
        <title>Genetic Underpinnings of Host Manipulation by Ophiocordyceps as Revealed by Comparative Transcriptomics.</title>
        <authorList>
            <person name="Will I."/>
            <person name="Das B."/>
            <person name="Trinh T."/>
            <person name="Brachmann A."/>
            <person name="Ohm R.A."/>
            <person name="de Bekker C."/>
        </authorList>
    </citation>
    <scope>NUCLEOTIDE SEQUENCE [LARGE SCALE GENOMIC DNA]</scope>
    <source>
        <strain evidence="7 8">EC05</strain>
    </source>
</reference>
<dbReference type="Gene3D" id="3.90.245.10">
    <property type="entry name" value="Ribonucleoside hydrolase-like"/>
    <property type="match status" value="2"/>
</dbReference>
<feature type="region of interest" description="Disordered" evidence="4">
    <location>
        <begin position="431"/>
        <end position="566"/>
    </location>
</feature>
<dbReference type="OrthoDB" id="432381at2759"/>
<feature type="compositionally biased region" description="Acidic residues" evidence="4">
    <location>
        <begin position="174"/>
        <end position="185"/>
    </location>
</feature>
<dbReference type="InterPro" id="IPR001910">
    <property type="entry name" value="Inosine/uridine_hydrolase_dom"/>
</dbReference>
<feature type="domain" description="RED-like N-terminal" evidence="6">
    <location>
        <begin position="86"/>
        <end position="210"/>
    </location>
</feature>
<evidence type="ECO:0000313" key="8">
    <source>
        <dbReference type="Proteomes" id="UP000562929"/>
    </source>
</evidence>
<dbReference type="EMBL" id="JAACLJ010000009">
    <property type="protein sequence ID" value="KAF4581132.1"/>
    <property type="molecule type" value="Genomic_DNA"/>
</dbReference>
<dbReference type="Pfam" id="PF01156">
    <property type="entry name" value="IU_nuc_hydro"/>
    <property type="match status" value="2"/>
</dbReference>
<feature type="compositionally biased region" description="Polar residues" evidence="4">
    <location>
        <begin position="400"/>
        <end position="414"/>
    </location>
</feature>
<dbReference type="InterPro" id="IPR023186">
    <property type="entry name" value="IUNH"/>
</dbReference>
<dbReference type="PANTHER" id="PTHR12304">
    <property type="entry name" value="INOSINE-URIDINE PREFERRING NUCLEOSIDE HYDROLASE"/>
    <property type="match status" value="1"/>
</dbReference>
<feature type="compositionally biased region" description="Polar residues" evidence="4">
    <location>
        <begin position="537"/>
        <end position="548"/>
    </location>
</feature>
<evidence type="ECO:0000256" key="1">
    <source>
        <dbReference type="ARBA" id="ARBA00009176"/>
    </source>
</evidence>
<dbReference type="AlphaFoldDB" id="A0A8H4VAP4"/>
<accession>A0A8H4VAP4</accession>
<evidence type="ECO:0000256" key="3">
    <source>
        <dbReference type="ARBA" id="ARBA00023295"/>
    </source>
</evidence>
<keyword evidence="2" id="KW-0378">Hydrolase</keyword>
<dbReference type="InterPro" id="IPR012916">
    <property type="entry name" value="RED_N"/>
</dbReference>
<feature type="compositionally biased region" description="Acidic residues" evidence="4">
    <location>
        <begin position="473"/>
        <end position="482"/>
    </location>
</feature>
<dbReference type="SUPFAM" id="SSF53590">
    <property type="entry name" value="Nucleoside hydrolase"/>
    <property type="match status" value="1"/>
</dbReference>
<feature type="compositionally biased region" description="Basic and acidic residues" evidence="4">
    <location>
        <begin position="431"/>
        <end position="459"/>
    </location>
</feature>
<dbReference type="PANTHER" id="PTHR12304:SF4">
    <property type="entry name" value="URIDINE NUCLEOSIDASE"/>
    <property type="match status" value="1"/>
</dbReference>
<sequence>MHRRERKMNNEEFRKLVLENAGQIKKDAPSATKDRRSATGSLGSRERSSIPMTPRSALSAQAVFAKQVAERNEAVRARKKFKTSAPKGVKLASGYVDRAKERQDEPTDDRGERLSALEKAFQAGKIEKAAYDKLRFDIAGGSLDSTHLVKGLDFKLLERVRRGEDVYGKKTSNADEEAVEDEGDDVDDALEEIEHSQVKATEKDKTVKKKGQLATAPVAGQKRTRDQILAELKASREAAKTQKESSLGSKFKRIGSKQKPGTRIERDGKGREILIIVDEDGREKRKVRKLQSEEAENEAGSGLLMPDPDAEPLGMEVPEKYSPRAESEVDLDGDIFEGVGDDYDPLADLEASDSGSDSDADSAADADEAHAEKKGKATDKETMPPPRETPTARPNYFAGSKTSLLSEETSQAPSATDPALLAAIKRAAKLRRIEDEADKESRESMEERRRKLELMKARDDDDLDMGFGTSRFEDEEDGEEEEGPKKRKGDGNSVADVMRVVEQRKQSASPHNLNRPDHPPHLPSPSPSPVSSHPTPAKQQPTIANATSSKRHRQPPPPPFQLSNEDSLWLDCDPGHDDAFAMLLAAHHPSFNLLGISTVFGNASLERTTRNAASLLTALSKSHIPLHAGSSKALTRPALHAPTEIHGESGLDGTKLLPAPHAHPPPPRPSKPWPKLSRRKPPAPHGSVVQGVPRIGNASPHAEFNILLDPEAAALIFHNEDIAAKTTVVPLDLSHQVLATEQVRSLLLYGADGLPDGDGKTTLRTMLVELLYFFAKTYSDVFGFTAGPPLHDPIAVAAVLIGTTDEIPFSEWDASRSESPRHDERFQVTVITDGTFDEAKSGEKQTGRTFARALPPGQPGVRIPRSMDVARFWQVIEECIQRADVANGADQTGESA</sequence>
<organism evidence="7 8">
    <name type="scientific">Ophiocordyceps camponoti-floridani</name>
    <dbReference type="NCBI Taxonomy" id="2030778"/>
    <lineage>
        <taxon>Eukaryota</taxon>
        <taxon>Fungi</taxon>
        <taxon>Dikarya</taxon>
        <taxon>Ascomycota</taxon>
        <taxon>Pezizomycotina</taxon>
        <taxon>Sordariomycetes</taxon>
        <taxon>Hypocreomycetidae</taxon>
        <taxon>Hypocreales</taxon>
        <taxon>Ophiocordycipitaceae</taxon>
        <taxon>Ophiocordyceps</taxon>
    </lineage>
</organism>
<evidence type="ECO:0000313" key="7">
    <source>
        <dbReference type="EMBL" id="KAF4581132.1"/>
    </source>
</evidence>
<feature type="region of interest" description="Disordered" evidence="4">
    <location>
        <begin position="235"/>
        <end position="419"/>
    </location>
</feature>
<evidence type="ECO:0000259" key="5">
    <source>
        <dbReference type="Pfam" id="PF01156"/>
    </source>
</evidence>
<comment type="similarity">
    <text evidence="1">Belongs to the IUNH family.</text>
</comment>
<dbReference type="GO" id="GO:0005829">
    <property type="term" value="C:cytosol"/>
    <property type="evidence" value="ECO:0007669"/>
    <property type="project" value="TreeGrafter"/>
</dbReference>
<feature type="region of interest" description="Disordered" evidence="4">
    <location>
        <begin position="166"/>
        <end position="185"/>
    </location>
</feature>
<comment type="caution">
    <text evidence="7">The sequence shown here is derived from an EMBL/GenBank/DDBJ whole genome shotgun (WGS) entry which is preliminary data.</text>
</comment>
<feature type="region of interest" description="Disordered" evidence="4">
    <location>
        <begin position="200"/>
        <end position="223"/>
    </location>
</feature>
<feature type="compositionally biased region" description="Basic and acidic residues" evidence="4">
    <location>
        <begin position="97"/>
        <end position="112"/>
    </location>
</feature>
<name>A0A8H4VAP4_9HYPO</name>
<feature type="region of interest" description="Disordered" evidence="4">
    <location>
        <begin position="92"/>
        <end position="112"/>
    </location>
</feature>
<feature type="compositionally biased region" description="Pro residues" evidence="4">
    <location>
        <begin position="661"/>
        <end position="672"/>
    </location>
</feature>
<dbReference type="Pfam" id="PF07808">
    <property type="entry name" value="RED_N"/>
    <property type="match status" value="1"/>
</dbReference>
<feature type="compositionally biased region" description="Basic and acidic residues" evidence="4">
    <location>
        <begin position="262"/>
        <end position="272"/>
    </location>
</feature>
<proteinExistence type="inferred from homology"/>
<feature type="region of interest" description="Disordered" evidence="4">
    <location>
        <begin position="644"/>
        <end position="695"/>
    </location>
</feature>
<dbReference type="GO" id="GO:0006152">
    <property type="term" value="P:purine nucleoside catabolic process"/>
    <property type="evidence" value="ECO:0007669"/>
    <property type="project" value="TreeGrafter"/>
</dbReference>
<feature type="domain" description="Inosine/uridine-preferring nucleoside hydrolase" evidence="5">
    <location>
        <begin position="568"/>
        <end position="663"/>
    </location>
</feature>
<gene>
    <name evidence="7" type="ORF">GQ602_007269</name>
</gene>
<evidence type="ECO:0000256" key="2">
    <source>
        <dbReference type="ARBA" id="ARBA00022801"/>
    </source>
</evidence>
<feature type="domain" description="Inosine/uridine-preferring nucleoside hydrolase" evidence="5">
    <location>
        <begin position="694"/>
        <end position="874"/>
    </location>
</feature>
<dbReference type="GO" id="GO:0008477">
    <property type="term" value="F:purine nucleosidase activity"/>
    <property type="evidence" value="ECO:0007669"/>
    <property type="project" value="TreeGrafter"/>
</dbReference>
<dbReference type="InterPro" id="IPR036452">
    <property type="entry name" value="Ribo_hydro-like"/>
</dbReference>
<feature type="compositionally biased region" description="Basic and acidic residues" evidence="4">
    <location>
        <begin position="317"/>
        <end position="327"/>
    </location>
</feature>
<feature type="compositionally biased region" description="Basic and acidic residues" evidence="4">
    <location>
        <begin position="24"/>
        <end position="37"/>
    </location>
</feature>
<evidence type="ECO:0000256" key="4">
    <source>
        <dbReference type="SAM" id="MobiDB-lite"/>
    </source>
</evidence>
<evidence type="ECO:0000259" key="6">
    <source>
        <dbReference type="Pfam" id="PF07808"/>
    </source>
</evidence>
<protein>
    <submittedName>
        <fullName evidence="7">RED-like protein</fullName>
    </submittedName>
</protein>
<feature type="region of interest" description="Disordered" evidence="4">
    <location>
        <begin position="20"/>
        <end position="56"/>
    </location>
</feature>
<keyword evidence="8" id="KW-1185">Reference proteome</keyword>
<keyword evidence="3" id="KW-0326">Glycosidase</keyword>
<feature type="compositionally biased region" description="Acidic residues" evidence="4">
    <location>
        <begin position="328"/>
        <end position="366"/>
    </location>
</feature>
<feature type="compositionally biased region" description="Basic and acidic residues" evidence="4">
    <location>
        <begin position="367"/>
        <end position="382"/>
    </location>
</feature>
<dbReference type="Proteomes" id="UP000562929">
    <property type="component" value="Unassembled WGS sequence"/>
</dbReference>